<evidence type="ECO:0000313" key="3">
    <source>
        <dbReference type="Proteomes" id="UP000663829"/>
    </source>
</evidence>
<reference evidence="1" key="1">
    <citation type="submission" date="2021-02" db="EMBL/GenBank/DDBJ databases">
        <authorList>
            <person name="Nowell W R."/>
        </authorList>
    </citation>
    <scope>NUCLEOTIDE SEQUENCE</scope>
</reference>
<protein>
    <submittedName>
        <fullName evidence="1">Uncharacterized protein</fullName>
    </submittedName>
</protein>
<dbReference type="EMBL" id="CAJNOQ010043186">
    <property type="protein sequence ID" value="CAF1629554.1"/>
    <property type="molecule type" value="Genomic_DNA"/>
</dbReference>
<feature type="non-terminal residue" evidence="1">
    <location>
        <position position="1"/>
    </location>
</feature>
<sequence length="67" mass="8113">QNIDITTITTQYETTDEDLRTGNEGEQFVYEYLKQEFIVEGNETEIEWKNKVKESYLRYDIEIIKRT</sequence>
<comment type="caution">
    <text evidence="1">The sequence shown here is derived from an EMBL/GenBank/DDBJ whole genome shotgun (WGS) entry which is preliminary data.</text>
</comment>
<organism evidence="1 3">
    <name type="scientific">Didymodactylos carnosus</name>
    <dbReference type="NCBI Taxonomy" id="1234261"/>
    <lineage>
        <taxon>Eukaryota</taxon>
        <taxon>Metazoa</taxon>
        <taxon>Spiralia</taxon>
        <taxon>Gnathifera</taxon>
        <taxon>Rotifera</taxon>
        <taxon>Eurotatoria</taxon>
        <taxon>Bdelloidea</taxon>
        <taxon>Philodinida</taxon>
        <taxon>Philodinidae</taxon>
        <taxon>Didymodactylos</taxon>
    </lineage>
</organism>
<keyword evidence="3" id="KW-1185">Reference proteome</keyword>
<gene>
    <name evidence="1" type="ORF">GPM918_LOCUS44267</name>
    <name evidence="2" type="ORF">SRO942_LOCUS46034</name>
</gene>
<dbReference type="Proteomes" id="UP000663829">
    <property type="component" value="Unassembled WGS sequence"/>
</dbReference>
<accession>A0A816CYZ9</accession>
<name>A0A816CYZ9_9BILA</name>
<dbReference type="EMBL" id="CAJOBC010110925">
    <property type="protein sequence ID" value="CAF4526982.1"/>
    <property type="molecule type" value="Genomic_DNA"/>
</dbReference>
<evidence type="ECO:0000313" key="1">
    <source>
        <dbReference type="EMBL" id="CAF1629554.1"/>
    </source>
</evidence>
<evidence type="ECO:0000313" key="2">
    <source>
        <dbReference type="EMBL" id="CAF4526982.1"/>
    </source>
</evidence>
<proteinExistence type="predicted"/>
<dbReference type="AlphaFoldDB" id="A0A816CYZ9"/>
<dbReference type="Proteomes" id="UP000681722">
    <property type="component" value="Unassembled WGS sequence"/>
</dbReference>